<dbReference type="Proteomes" id="UP001050975">
    <property type="component" value="Unassembled WGS sequence"/>
</dbReference>
<sequence length="241" mass="26429">MKRQKTFKFTDRAIWLIPAVAAVLVPVCVLVTGVKSSAADIFAIIDQMRGTPRVIRDGIGRSEEAKKGKTILRSYDDILVVPPDDNSWADLDFRYSNNQKTGFYFTAGPHAQWESQYKFPCRGNAGELQIQWTYGNNTQPCQNVTVRATSDSSPAQSPHLQNTYTVQAAKNILKAKNSSEMTVEPASAQDTKVKITDIGNGELKVTASTGNVLVNGIPLQQGATGIFPRDFVPPPRDSSPR</sequence>
<comment type="caution">
    <text evidence="1">The sequence shown here is derived from an EMBL/GenBank/DDBJ whole genome shotgun (WGS) entry which is preliminary data.</text>
</comment>
<name>A0AAV3XGV3_9CYAN</name>
<reference evidence="1" key="1">
    <citation type="submission" date="2019-10" db="EMBL/GenBank/DDBJ databases">
        <title>Draft genome sequece of Microseira wollei NIES-4236.</title>
        <authorList>
            <person name="Yamaguchi H."/>
            <person name="Suzuki S."/>
            <person name="Kawachi M."/>
        </authorList>
    </citation>
    <scope>NUCLEOTIDE SEQUENCE</scope>
    <source>
        <strain evidence="1">NIES-4236</strain>
    </source>
</reference>
<accession>A0AAV3XGV3</accession>
<evidence type="ECO:0000313" key="2">
    <source>
        <dbReference type="Proteomes" id="UP001050975"/>
    </source>
</evidence>
<gene>
    <name evidence="1" type="ORF">MiSe_66570</name>
</gene>
<dbReference type="RefSeq" id="WP_226588508.1">
    <property type="nucleotide sequence ID" value="NZ_BLAY01000137.1"/>
</dbReference>
<keyword evidence="2" id="KW-1185">Reference proteome</keyword>
<proteinExistence type="predicted"/>
<evidence type="ECO:0000313" key="1">
    <source>
        <dbReference type="EMBL" id="GET41843.1"/>
    </source>
</evidence>
<dbReference type="AlphaFoldDB" id="A0AAV3XGV3"/>
<dbReference type="EMBL" id="BLAY01000137">
    <property type="protein sequence ID" value="GET41843.1"/>
    <property type="molecule type" value="Genomic_DNA"/>
</dbReference>
<protein>
    <submittedName>
        <fullName evidence="1">Uncharacterized protein</fullName>
    </submittedName>
</protein>
<organism evidence="1 2">
    <name type="scientific">Microseira wollei NIES-4236</name>
    <dbReference type="NCBI Taxonomy" id="2530354"/>
    <lineage>
        <taxon>Bacteria</taxon>
        <taxon>Bacillati</taxon>
        <taxon>Cyanobacteriota</taxon>
        <taxon>Cyanophyceae</taxon>
        <taxon>Oscillatoriophycideae</taxon>
        <taxon>Aerosakkonematales</taxon>
        <taxon>Aerosakkonemataceae</taxon>
        <taxon>Microseira</taxon>
    </lineage>
</organism>